<comment type="caution">
    <text evidence="1">The sequence shown here is derived from an EMBL/GenBank/DDBJ whole genome shotgun (WGS) entry which is preliminary data.</text>
</comment>
<organism evidence="1 2">
    <name type="scientific">Mycobacteroides chelonae</name>
    <name type="common">Mycobacterium chelonae</name>
    <dbReference type="NCBI Taxonomy" id="1774"/>
    <lineage>
        <taxon>Bacteria</taxon>
        <taxon>Bacillati</taxon>
        <taxon>Actinomycetota</taxon>
        <taxon>Actinomycetes</taxon>
        <taxon>Mycobacteriales</taxon>
        <taxon>Mycobacteriaceae</taxon>
        <taxon>Mycobacteroides</taxon>
    </lineage>
</organism>
<gene>
    <name evidence="1" type="ORF">BKG82_26235</name>
</gene>
<name>A0A1S1LH92_MYCCH</name>
<dbReference type="AlphaFoldDB" id="A0A1S1LH92"/>
<evidence type="ECO:0000313" key="2">
    <source>
        <dbReference type="Proteomes" id="UP000180043"/>
    </source>
</evidence>
<dbReference type="Proteomes" id="UP000180043">
    <property type="component" value="Unassembled WGS sequence"/>
</dbReference>
<reference evidence="1 2" key="1">
    <citation type="submission" date="2016-10" db="EMBL/GenBank/DDBJ databases">
        <title>Evaluation of Human, Veterinary and Environmental Mycobacterium chelonae Isolates by Core Genome Phylogenomic Analysis, Targeted Gene Comparison, and Anti-microbial Susceptibility Patterns: A Tale of Mistaken Identities.</title>
        <authorList>
            <person name="Fogelson S.B."/>
            <person name="Camus A.C."/>
            <person name="Lorenz W."/>
            <person name="Vasireddy R."/>
            <person name="Vasireddy S."/>
            <person name="Smith T."/>
            <person name="Brown-Elliott B.A."/>
            <person name="Wallace R.J.Jr."/>
            <person name="Hasan N.A."/>
            <person name="Reischl U."/>
            <person name="Sanchez S."/>
        </authorList>
    </citation>
    <scope>NUCLEOTIDE SEQUENCE [LARGE SCALE GENOMIC DNA]</scope>
    <source>
        <strain evidence="1 2">15515</strain>
    </source>
</reference>
<dbReference type="EMBL" id="MLIQ01000042">
    <property type="protein sequence ID" value="OHU47159.1"/>
    <property type="molecule type" value="Genomic_DNA"/>
</dbReference>
<protein>
    <submittedName>
        <fullName evidence="1">Uncharacterized protein</fullName>
    </submittedName>
</protein>
<proteinExistence type="predicted"/>
<sequence>MHCRTEGALMPQIEVRAADLKPGMIITSQEGIELTVHSVTPLPLGVLPTTQVLIILCAGELSTRRVFGNNDTLLITAAG</sequence>
<accession>A0A1S1LH92</accession>
<evidence type="ECO:0000313" key="1">
    <source>
        <dbReference type="EMBL" id="OHU47159.1"/>
    </source>
</evidence>